<proteinExistence type="predicted"/>
<comment type="caution">
    <text evidence="2">The sequence shown here is derived from an EMBL/GenBank/DDBJ whole genome shotgun (WGS) entry which is preliminary data.</text>
</comment>
<keyword evidence="1" id="KW-0472">Membrane</keyword>
<dbReference type="Proteomes" id="UP001595818">
    <property type="component" value="Unassembled WGS sequence"/>
</dbReference>
<sequence>MNRLVKYHIITVGPIALIGYLYYFQNIGNGLFALLMVLYAFVYRNIVDYKKLKRKGLVTRKQFIRSLGLISFKYYNELMFEE</sequence>
<evidence type="ECO:0000256" key="1">
    <source>
        <dbReference type="SAM" id="Phobius"/>
    </source>
</evidence>
<gene>
    <name evidence="2" type="ORF">ACFPFU_18230</name>
</gene>
<dbReference type="RefSeq" id="WP_377066710.1">
    <property type="nucleotide sequence ID" value="NZ_JBHSJJ010000012.1"/>
</dbReference>
<evidence type="ECO:0000313" key="3">
    <source>
        <dbReference type="Proteomes" id="UP001595818"/>
    </source>
</evidence>
<feature type="transmembrane region" description="Helical" evidence="1">
    <location>
        <begin position="30"/>
        <end position="47"/>
    </location>
</feature>
<keyword evidence="1" id="KW-1133">Transmembrane helix</keyword>
<feature type="transmembrane region" description="Helical" evidence="1">
    <location>
        <begin position="7"/>
        <end position="24"/>
    </location>
</feature>
<keyword evidence="1" id="KW-0812">Transmembrane</keyword>
<organism evidence="2 3">
    <name type="scientific">Negadavirga shengliensis</name>
    <dbReference type="NCBI Taxonomy" id="1389218"/>
    <lineage>
        <taxon>Bacteria</taxon>
        <taxon>Pseudomonadati</taxon>
        <taxon>Bacteroidota</taxon>
        <taxon>Cytophagia</taxon>
        <taxon>Cytophagales</taxon>
        <taxon>Cyclobacteriaceae</taxon>
        <taxon>Negadavirga</taxon>
    </lineage>
</organism>
<reference evidence="3" key="1">
    <citation type="journal article" date="2019" name="Int. J. Syst. Evol. Microbiol.">
        <title>The Global Catalogue of Microorganisms (GCM) 10K type strain sequencing project: providing services to taxonomists for standard genome sequencing and annotation.</title>
        <authorList>
            <consortium name="The Broad Institute Genomics Platform"/>
            <consortium name="The Broad Institute Genome Sequencing Center for Infectious Disease"/>
            <person name="Wu L."/>
            <person name="Ma J."/>
        </authorList>
    </citation>
    <scope>NUCLEOTIDE SEQUENCE [LARGE SCALE GENOMIC DNA]</scope>
    <source>
        <strain evidence="3">CGMCC 4.7466</strain>
    </source>
</reference>
<evidence type="ECO:0000313" key="2">
    <source>
        <dbReference type="EMBL" id="MFC4873646.1"/>
    </source>
</evidence>
<accession>A0ABV9T4G2</accession>
<protein>
    <submittedName>
        <fullName evidence="2">Uncharacterized protein</fullName>
    </submittedName>
</protein>
<keyword evidence="3" id="KW-1185">Reference proteome</keyword>
<dbReference type="EMBL" id="JBHSJJ010000012">
    <property type="protein sequence ID" value="MFC4873646.1"/>
    <property type="molecule type" value="Genomic_DNA"/>
</dbReference>
<name>A0ABV9T4G2_9BACT</name>